<dbReference type="GO" id="GO:0007021">
    <property type="term" value="P:tubulin complex assembly"/>
    <property type="evidence" value="ECO:0007669"/>
    <property type="project" value="TreeGrafter"/>
</dbReference>
<evidence type="ECO:0000259" key="8">
    <source>
        <dbReference type="PROSITE" id="PS51329"/>
    </source>
</evidence>
<evidence type="ECO:0000256" key="7">
    <source>
        <dbReference type="SAM" id="MobiDB-lite"/>
    </source>
</evidence>
<dbReference type="Pfam" id="PF07986">
    <property type="entry name" value="TBCC"/>
    <property type="match status" value="1"/>
</dbReference>
<dbReference type="Proteomes" id="UP001301769">
    <property type="component" value="Unassembled WGS sequence"/>
</dbReference>
<dbReference type="InterPro" id="IPR027684">
    <property type="entry name" value="TBCC"/>
</dbReference>
<keyword evidence="3" id="KW-0963">Cytoplasm</keyword>
<dbReference type="GO" id="GO:0007023">
    <property type="term" value="P:post-chaperonin tubulin folding pathway"/>
    <property type="evidence" value="ECO:0007669"/>
    <property type="project" value="InterPro"/>
</dbReference>
<dbReference type="PANTHER" id="PTHR15139">
    <property type="entry name" value="TUBULIN FOLDING COFACTOR C"/>
    <property type="match status" value="1"/>
</dbReference>
<comment type="caution">
    <text evidence="9">The sequence shown here is derived from an EMBL/GenBank/DDBJ whole genome shotgun (WGS) entry which is preliminary data.</text>
</comment>
<evidence type="ECO:0000256" key="6">
    <source>
        <dbReference type="ARBA" id="ARBA00026055"/>
    </source>
</evidence>
<keyword evidence="5" id="KW-0143">Chaperone</keyword>
<dbReference type="InterPro" id="IPR017901">
    <property type="entry name" value="C-CAP_CF_C-like"/>
</dbReference>
<dbReference type="Gene3D" id="1.20.58.1250">
    <property type="entry name" value="Tubulin Binding Cofactor C, N-terminal domain"/>
    <property type="match status" value="1"/>
</dbReference>
<dbReference type="Gene3D" id="2.160.20.70">
    <property type="match status" value="1"/>
</dbReference>
<proteinExistence type="inferred from homology"/>
<dbReference type="AlphaFoldDB" id="A0AAN7BA88"/>
<evidence type="ECO:0000256" key="1">
    <source>
        <dbReference type="ARBA" id="ARBA00004496"/>
    </source>
</evidence>
<organism evidence="9 10">
    <name type="scientific">Rhypophila decipiens</name>
    <dbReference type="NCBI Taxonomy" id="261697"/>
    <lineage>
        <taxon>Eukaryota</taxon>
        <taxon>Fungi</taxon>
        <taxon>Dikarya</taxon>
        <taxon>Ascomycota</taxon>
        <taxon>Pezizomycotina</taxon>
        <taxon>Sordariomycetes</taxon>
        <taxon>Sordariomycetidae</taxon>
        <taxon>Sordariales</taxon>
        <taxon>Naviculisporaceae</taxon>
        <taxon>Rhypophila</taxon>
    </lineage>
</organism>
<feature type="domain" description="C-CAP/cofactor C-like" evidence="8">
    <location>
        <begin position="220"/>
        <end position="348"/>
    </location>
</feature>
<protein>
    <submittedName>
        <fullName evidence="9">Tubulin binding cofactor C-domain-containing protein</fullName>
    </submittedName>
</protein>
<keyword evidence="10" id="KW-1185">Reference proteome</keyword>
<dbReference type="PROSITE" id="PS51329">
    <property type="entry name" value="C_CAP_COFACTOR_C"/>
    <property type="match status" value="1"/>
</dbReference>
<feature type="compositionally biased region" description="Basic residues" evidence="7">
    <location>
        <begin position="87"/>
        <end position="99"/>
    </location>
</feature>
<evidence type="ECO:0000313" key="9">
    <source>
        <dbReference type="EMBL" id="KAK4218406.1"/>
    </source>
</evidence>
<reference evidence="9" key="1">
    <citation type="journal article" date="2023" name="Mol. Phylogenet. Evol.">
        <title>Genome-scale phylogeny and comparative genomics of the fungal order Sordariales.</title>
        <authorList>
            <person name="Hensen N."/>
            <person name="Bonometti L."/>
            <person name="Westerberg I."/>
            <person name="Brannstrom I.O."/>
            <person name="Guillou S."/>
            <person name="Cros-Aarteil S."/>
            <person name="Calhoun S."/>
            <person name="Haridas S."/>
            <person name="Kuo A."/>
            <person name="Mondo S."/>
            <person name="Pangilinan J."/>
            <person name="Riley R."/>
            <person name="LaButti K."/>
            <person name="Andreopoulos B."/>
            <person name="Lipzen A."/>
            <person name="Chen C."/>
            <person name="Yan M."/>
            <person name="Daum C."/>
            <person name="Ng V."/>
            <person name="Clum A."/>
            <person name="Steindorff A."/>
            <person name="Ohm R.A."/>
            <person name="Martin F."/>
            <person name="Silar P."/>
            <person name="Natvig D.O."/>
            <person name="Lalanne C."/>
            <person name="Gautier V."/>
            <person name="Ament-Velasquez S.L."/>
            <person name="Kruys A."/>
            <person name="Hutchinson M.I."/>
            <person name="Powell A.J."/>
            <person name="Barry K."/>
            <person name="Miller A.N."/>
            <person name="Grigoriev I.V."/>
            <person name="Debuchy R."/>
            <person name="Gladieux P."/>
            <person name="Hiltunen Thoren M."/>
            <person name="Johannesson H."/>
        </authorList>
    </citation>
    <scope>NUCLEOTIDE SEQUENCE</scope>
    <source>
        <strain evidence="9">PSN293</strain>
    </source>
</reference>
<evidence type="ECO:0000256" key="3">
    <source>
        <dbReference type="ARBA" id="ARBA00022490"/>
    </source>
</evidence>
<keyword evidence="4" id="KW-0007">Acetylation</keyword>
<dbReference type="PANTHER" id="PTHR15139:SF0">
    <property type="entry name" value="TUBULIN-SPECIFIC CHAPERONE C"/>
    <property type="match status" value="1"/>
</dbReference>
<comment type="subunit">
    <text evidence="6">Supercomplex made of cofactors A to E. Cofactors A and D function by capturing and stabilizing tubulin in a quasi-native conformation. Cofactor E binds to the cofactor D-tubulin complex; interaction with cofactor C then causes the release of tubulin polypeptides that are committed to the native state.</text>
</comment>
<reference evidence="9" key="2">
    <citation type="submission" date="2023-05" db="EMBL/GenBank/DDBJ databases">
        <authorList>
            <consortium name="Lawrence Berkeley National Laboratory"/>
            <person name="Steindorff A."/>
            <person name="Hensen N."/>
            <person name="Bonometti L."/>
            <person name="Westerberg I."/>
            <person name="Brannstrom I.O."/>
            <person name="Guillou S."/>
            <person name="Cros-Aarteil S."/>
            <person name="Calhoun S."/>
            <person name="Haridas S."/>
            <person name="Kuo A."/>
            <person name="Mondo S."/>
            <person name="Pangilinan J."/>
            <person name="Riley R."/>
            <person name="Labutti K."/>
            <person name="Andreopoulos B."/>
            <person name="Lipzen A."/>
            <person name="Chen C."/>
            <person name="Yanf M."/>
            <person name="Daum C."/>
            <person name="Ng V."/>
            <person name="Clum A."/>
            <person name="Ohm R."/>
            <person name="Martin F."/>
            <person name="Silar P."/>
            <person name="Natvig D."/>
            <person name="Lalanne C."/>
            <person name="Gautier V."/>
            <person name="Ament-Velasquez S.L."/>
            <person name="Kruys A."/>
            <person name="Hutchinson M.I."/>
            <person name="Powell A.J."/>
            <person name="Barry K."/>
            <person name="Miller A.N."/>
            <person name="Grigoriev I.V."/>
            <person name="Debuchy R."/>
            <person name="Gladieux P."/>
            <person name="Thoren M.H."/>
            <person name="Johannesson H."/>
        </authorList>
    </citation>
    <scope>NUCLEOTIDE SEQUENCE</scope>
    <source>
        <strain evidence="9">PSN293</strain>
    </source>
</reference>
<evidence type="ECO:0000256" key="4">
    <source>
        <dbReference type="ARBA" id="ARBA00022990"/>
    </source>
</evidence>
<evidence type="ECO:0000256" key="5">
    <source>
        <dbReference type="ARBA" id="ARBA00023186"/>
    </source>
</evidence>
<comment type="subcellular location">
    <subcellularLocation>
        <location evidence="1">Cytoplasm</location>
    </subcellularLocation>
</comment>
<dbReference type="Pfam" id="PF16752">
    <property type="entry name" value="TBCC_N"/>
    <property type="match status" value="1"/>
</dbReference>
<dbReference type="InterPro" id="IPR012945">
    <property type="entry name" value="Tubulin-bd_cofactor_C_dom"/>
</dbReference>
<dbReference type="InterPro" id="IPR038397">
    <property type="entry name" value="TBCC_N_sf"/>
</dbReference>
<dbReference type="InterPro" id="IPR016098">
    <property type="entry name" value="CAP/MinC_C"/>
</dbReference>
<gene>
    <name evidence="9" type="ORF">QBC37DRAFT_199721</name>
</gene>
<dbReference type="InterPro" id="IPR006599">
    <property type="entry name" value="CARP_motif"/>
</dbReference>
<evidence type="ECO:0000313" key="10">
    <source>
        <dbReference type="Proteomes" id="UP001301769"/>
    </source>
</evidence>
<evidence type="ECO:0000256" key="2">
    <source>
        <dbReference type="ARBA" id="ARBA00008848"/>
    </source>
</evidence>
<accession>A0AAN7BA88</accession>
<feature type="compositionally biased region" description="Low complexity" evidence="7">
    <location>
        <begin position="107"/>
        <end position="125"/>
    </location>
</feature>
<feature type="region of interest" description="Disordered" evidence="7">
    <location>
        <begin position="82"/>
        <end position="174"/>
    </location>
</feature>
<dbReference type="EMBL" id="MU858053">
    <property type="protein sequence ID" value="KAK4218406.1"/>
    <property type="molecule type" value="Genomic_DNA"/>
</dbReference>
<comment type="similarity">
    <text evidence="2">Belongs to the TBCC family.</text>
</comment>
<dbReference type="GO" id="GO:0015631">
    <property type="term" value="F:tubulin binding"/>
    <property type="evidence" value="ECO:0007669"/>
    <property type="project" value="InterPro"/>
</dbReference>
<name>A0AAN7BA88_9PEZI</name>
<dbReference type="GO" id="GO:0005737">
    <property type="term" value="C:cytoplasm"/>
    <property type="evidence" value="ECO:0007669"/>
    <property type="project" value="UniProtKB-SubCell"/>
</dbReference>
<dbReference type="InterPro" id="IPR031925">
    <property type="entry name" value="TBCC_N"/>
</dbReference>
<sequence>MDPKETFYRQFQITSASLRQQINQLPTISAAGGERQDAIDAILAGISMLSQAVVDAADFVPAYDQRGYVQAVKELKEELEQTTSRIAPKKSRFQFKSRAPKGGGGPSSSTPTTPTTAASSSTTTTRIQEDARRYVPSPDYLGGDNKNEAPTSSKSSSSTSHHHQLNNNNTPAAQQKDYNDEISRQDTNTAAAPLFQRRPSFSSAREISLHNHHQKHIILPASAVQAISSAGGATVTDMTNCIIDMSVPTASEPFANMVLKNISASVIVAGHVEGSVHITGVRDSVVVILSRQVRIHECEGVDFYLHCASHPIIEDCRGLRFAPAPGFYATERDTIETNQWDQVDDFKWLKSEHSPNWCILPEEERISTDVWDMVKGNVVGSVELDDILKKAGVGKVR</sequence>
<dbReference type="SMART" id="SM00673">
    <property type="entry name" value="CARP"/>
    <property type="match status" value="1"/>
</dbReference>